<name>A0A0E9U6W8_ANGAN</name>
<sequence>MMYLACRSKHFYEVKCERTETVTPFLFIFGSVLQHIGFEIKHDYEVMSALIEGIYTHIR</sequence>
<evidence type="ECO:0000313" key="1">
    <source>
        <dbReference type="EMBL" id="JAH61472.1"/>
    </source>
</evidence>
<organism evidence="1">
    <name type="scientific">Anguilla anguilla</name>
    <name type="common">European freshwater eel</name>
    <name type="synonym">Muraena anguilla</name>
    <dbReference type="NCBI Taxonomy" id="7936"/>
    <lineage>
        <taxon>Eukaryota</taxon>
        <taxon>Metazoa</taxon>
        <taxon>Chordata</taxon>
        <taxon>Craniata</taxon>
        <taxon>Vertebrata</taxon>
        <taxon>Euteleostomi</taxon>
        <taxon>Actinopterygii</taxon>
        <taxon>Neopterygii</taxon>
        <taxon>Teleostei</taxon>
        <taxon>Anguilliformes</taxon>
        <taxon>Anguillidae</taxon>
        <taxon>Anguilla</taxon>
    </lineage>
</organism>
<proteinExistence type="predicted"/>
<accession>A0A0E9U6W8</accession>
<dbReference type="EMBL" id="GBXM01047105">
    <property type="protein sequence ID" value="JAH61472.1"/>
    <property type="molecule type" value="Transcribed_RNA"/>
</dbReference>
<protein>
    <submittedName>
        <fullName evidence="1">Uncharacterized protein</fullName>
    </submittedName>
</protein>
<reference evidence="1" key="1">
    <citation type="submission" date="2014-11" db="EMBL/GenBank/DDBJ databases">
        <authorList>
            <person name="Amaro Gonzalez C."/>
        </authorList>
    </citation>
    <scope>NUCLEOTIDE SEQUENCE</scope>
</reference>
<dbReference type="AlphaFoldDB" id="A0A0E9U6W8"/>
<reference evidence="1" key="2">
    <citation type="journal article" date="2015" name="Fish Shellfish Immunol.">
        <title>Early steps in the European eel (Anguilla anguilla)-Vibrio vulnificus interaction in the gills: Role of the RtxA13 toxin.</title>
        <authorList>
            <person name="Callol A."/>
            <person name="Pajuelo D."/>
            <person name="Ebbesson L."/>
            <person name="Teles M."/>
            <person name="MacKenzie S."/>
            <person name="Amaro C."/>
        </authorList>
    </citation>
    <scope>NUCLEOTIDE SEQUENCE</scope>
</reference>